<keyword evidence="4" id="KW-1185">Reference proteome</keyword>
<protein>
    <submittedName>
        <fullName evidence="3">Uncharacterized protein</fullName>
    </submittedName>
</protein>
<evidence type="ECO:0000256" key="1">
    <source>
        <dbReference type="ARBA" id="ARBA00022441"/>
    </source>
</evidence>
<feature type="region of interest" description="Disordered" evidence="2">
    <location>
        <begin position="51"/>
        <end position="86"/>
    </location>
</feature>
<organism evidence="3 4">
    <name type="scientific">Gnathostoma spinigerum</name>
    <dbReference type="NCBI Taxonomy" id="75299"/>
    <lineage>
        <taxon>Eukaryota</taxon>
        <taxon>Metazoa</taxon>
        <taxon>Ecdysozoa</taxon>
        <taxon>Nematoda</taxon>
        <taxon>Chromadorea</taxon>
        <taxon>Rhabditida</taxon>
        <taxon>Spirurina</taxon>
        <taxon>Gnathostomatomorpha</taxon>
        <taxon>Gnathostomatoidea</taxon>
        <taxon>Gnathostomatidae</taxon>
        <taxon>Gnathostoma</taxon>
    </lineage>
</organism>
<dbReference type="EMBL" id="JBGFUD010016428">
    <property type="protein sequence ID" value="MFH4984296.1"/>
    <property type="molecule type" value="Genomic_DNA"/>
</dbReference>
<keyword evidence="1" id="KW-0880">Kelch repeat</keyword>
<reference evidence="3 4" key="1">
    <citation type="submission" date="2024-08" db="EMBL/GenBank/DDBJ databases">
        <title>Gnathostoma spinigerum genome.</title>
        <authorList>
            <person name="Gonzalez-Bertolin B."/>
            <person name="Monzon S."/>
            <person name="Zaballos A."/>
            <person name="Jimenez P."/>
            <person name="Dekumyoy P."/>
            <person name="Varona S."/>
            <person name="Cuesta I."/>
            <person name="Sumanam S."/>
            <person name="Adisakwattana P."/>
            <person name="Gasser R.B."/>
            <person name="Hernandez-Gonzalez A."/>
            <person name="Young N.D."/>
            <person name="Perteguer M.J."/>
        </authorList>
    </citation>
    <scope>NUCLEOTIDE SEQUENCE [LARGE SCALE GENOMIC DNA]</scope>
    <source>
        <strain evidence="3">AL3</strain>
        <tissue evidence="3">Liver</tissue>
    </source>
</reference>
<accession>A0ABD6F281</accession>
<proteinExistence type="predicted"/>
<gene>
    <name evidence="3" type="ORF">AB6A40_011005</name>
</gene>
<comment type="caution">
    <text evidence="3">The sequence shown here is derived from an EMBL/GenBank/DDBJ whole genome shotgun (WGS) entry which is preliminary data.</text>
</comment>
<name>A0ABD6F281_9BILA</name>
<dbReference type="SMART" id="SM00612">
    <property type="entry name" value="Kelch"/>
    <property type="match status" value="1"/>
</dbReference>
<evidence type="ECO:0000256" key="2">
    <source>
        <dbReference type="SAM" id="MobiDB-lite"/>
    </source>
</evidence>
<dbReference type="AlphaFoldDB" id="A0ABD6F281"/>
<dbReference type="InterPro" id="IPR006652">
    <property type="entry name" value="Kelch_1"/>
</dbReference>
<feature type="compositionally biased region" description="Polar residues" evidence="2">
    <location>
        <begin position="66"/>
        <end position="77"/>
    </location>
</feature>
<evidence type="ECO:0000313" key="3">
    <source>
        <dbReference type="EMBL" id="MFH4984296.1"/>
    </source>
</evidence>
<dbReference type="Proteomes" id="UP001608902">
    <property type="component" value="Unassembled WGS sequence"/>
</dbReference>
<sequence length="99" mass="10746">MGENIYAVGGYEARVTDSVLQFDGKEWKSFPRLNMGRSALKVVVLRGWPHPEKLLSSIPPGEKSPSPESARSANGMPSGNSISSNSASSFLSRLMNNMF</sequence>
<evidence type="ECO:0000313" key="4">
    <source>
        <dbReference type="Proteomes" id="UP001608902"/>
    </source>
</evidence>